<sequence length="337" mass="38239">MEESSITDIKPNIKDFFLDVKADCKDFSSEQKTDVETFQCQETLSSTLEKKPDVQNHMVDEKSDVETFQCQETLSSTLEKKPDVQNHMVDEKSDVETFQCQETLSSTLERKPDVQNHMVDEKPDVLTLQPKVEVIGSNPQGDQQYLNQQKDRTCDLETSLPKNDSSFILKQEVNSFDNEENLEMYSQFLKQEIFHVNLENGKDNVLGQEIISNTLSTTETEGAAFSHVENVEKQEKDGNSKNYLDEKSFAPAHIAAAKGNSTDGNQGKDVEVDKITCLDSFDSNHSKVDEHVWKNQTEDGEIQHGALVTVTDSDMLIWQITYIVYCLASSTFLRIRV</sequence>
<comment type="caution">
    <text evidence="1">The sequence shown here is derived from an EMBL/GenBank/DDBJ whole genome shotgun (WGS) entry which is preliminary data.</text>
</comment>
<evidence type="ECO:0000313" key="1">
    <source>
        <dbReference type="EMBL" id="KAK3763034.1"/>
    </source>
</evidence>
<proteinExistence type="predicted"/>
<organism evidence="1 2">
    <name type="scientific">Elysia crispata</name>
    <name type="common">lettuce slug</name>
    <dbReference type="NCBI Taxonomy" id="231223"/>
    <lineage>
        <taxon>Eukaryota</taxon>
        <taxon>Metazoa</taxon>
        <taxon>Spiralia</taxon>
        <taxon>Lophotrochozoa</taxon>
        <taxon>Mollusca</taxon>
        <taxon>Gastropoda</taxon>
        <taxon>Heterobranchia</taxon>
        <taxon>Euthyneura</taxon>
        <taxon>Panpulmonata</taxon>
        <taxon>Sacoglossa</taxon>
        <taxon>Placobranchoidea</taxon>
        <taxon>Plakobranchidae</taxon>
        <taxon>Elysia</taxon>
    </lineage>
</organism>
<keyword evidence="2" id="KW-1185">Reference proteome</keyword>
<protein>
    <submittedName>
        <fullName evidence="1">Uncharacterized protein</fullName>
    </submittedName>
</protein>
<dbReference type="Proteomes" id="UP001283361">
    <property type="component" value="Unassembled WGS sequence"/>
</dbReference>
<reference evidence="1" key="1">
    <citation type="journal article" date="2023" name="G3 (Bethesda)">
        <title>A reference genome for the long-term kleptoplast-retaining sea slug Elysia crispata morphotype clarki.</title>
        <authorList>
            <person name="Eastman K.E."/>
            <person name="Pendleton A.L."/>
            <person name="Shaikh M.A."/>
            <person name="Suttiyut T."/>
            <person name="Ogas R."/>
            <person name="Tomko P."/>
            <person name="Gavelis G."/>
            <person name="Widhalm J.R."/>
            <person name="Wisecaver J.H."/>
        </authorList>
    </citation>
    <scope>NUCLEOTIDE SEQUENCE</scope>
    <source>
        <strain evidence="1">ECLA1</strain>
    </source>
</reference>
<gene>
    <name evidence="1" type="ORF">RRG08_013317</name>
</gene>
<evidence type="ECO:0000313" key="2">
    <source>
        <dbReference type="Proteomes" id="UP001283361"/>
    </source>
</evidence>
<dbReference type="EMBL" id="JAWDGP010004613">
    <property type="protein sequence ID" value="KAK3763034.1"/>
    <property type="molecule type" value="Genomic_DNA"/>
</dbReference>
<dbReference type="AlphaFoldDB" id="A0AAE1DA23"/>
<accession>A0AAE1DA23</accession>
<name>A0AAE1DA23_9GAST</name>